<evidence type="ECO:0000313" key="2">
    <source>
        <dbReference type="EMBL" id="MFD1600047.1"/>
    </source>
</evidence>
<dbReference type="EMBL" id="JBHUDK010000012">
    <property type="protein sequence ID" value="MFD1600047.1"/>
    <property type="molecule type" value="Genomic_DNA"/>
</dbReference>
<keyword evidence="1" id="KW-1133">Transmembrane helix</keyword>
<keyword evidence="1" id="KW-0812">Transmembrane</keyword>
<name>A0ABD6CQW9_9EURY</name>
<dbReference type="Proteomes" id="UP001597085">
    <property type="component" value="Unassembled WGS sequence"/>
</dbReference>
<gene>
    <name evidence="2" type="ORF">ACFSBX_13870</name>
</gene>
<feature type="transmembrane region" description="Helical" evidence="1">
    <location>
        <begin position="30"/>
        <end position="54"/>
    </location>
</feature>
<dbReference type="AlphaFoldDB" id="A0ABD6CQW9"/>
<keyword evidence="1" id="KW-0472">Membrane</keyword>
<protein>
    <submittedName>
        <fullName evidence="2">Uncharacterized protein</fullName>
    </submittedName>
</protein>
<evidence type="ECO:0000256" key="1">
    <source>
        <dbReference type="SAM" id="Phobius"/>
    </source>
</evidence>
<proteinExistence type="predicted"/>
<reference evidence="2 3" key="1">
    <citation type="journal article" date="2019" name="Int. J. Syst. Evol. Microbiol.">
        <title>The Global Catalogue of Microorganisms (GCM) 10K type strain sequencing project: providing services to taxonomists for standard genome sequencing and annotation.</title>
        <authorList>
            <consortium name="The Broad Institute Genomics Platform"/>
            <consortium name="The Broad Institute Genome Sequencing Center for Infectious Disease"/>
            <person name="Wu L."/>
            <person name="Ma J."/>
        </authorList>
    </citation>
    <scope>NUCLEOTIDE SEQUENCE [LARGE SCALE GENOMIC DNA]</scope>
    <source>
        <strain evidence="2 3">CGMCC 1.12121</strain>
    </source>
</reference>
<accession>A0ABD6CQW9</accession>
<dbReference type="RefSeq" id="WP_256421102.1">
    <property type="nucleotide sequence ID" value="NZ_JANHDI010000006.1"/>
</dbReference>
<keyword evidence="3" id="KW-1185">Reference proteome</keyword>
<evidence type="ECO:0000313" key="3">
    <source>
        <dbReference type="Proteomes" id="UP001597085"/>
    </source>
</evidence>
<comment type="caution">
    <text evidence="2">The sequence shown here is derived from an EMBL/GenBank/DDBJ whole genome shotgun (WGS) entry which is preliminary data.</text>
</comment>
<sequence length="70" mass="7421">MTRLNLLFVTQIAAILAALAGELLASQLLVTAAIGVFAVAVVATFAQMTGELLVGLTRLRIPDTVAERRR</sequence>
<organism evidence="2 3">
    <name type="scientific">Halobellus rarus</name>
    <dbReference type="NCBI Taxonomy" id="1126237"/>
    <lineage>
        <taxon>Archaea</taxon>
        <taxon>Methanobacteriati</taxon>
        <taxon>Methanobacteriota</taxon>
        <taxon>Stenosarchaea group</taxon>
        <taxon>Halobacteria</taxon>
        <taxon>Halobacteriales</taxon>
        <taxon>Haloferacaceae</taxon>
        <taxon>Halobellus</taxon>
    </lineage>
</organism>